<name>A0A1G2SGI9_9BACT</name>
<accession>A0A1G2SGI9</accession>
<organism evidence="2 3">
    <name type="scientific">Candidatus Yonathbacteria bacterium RIFCSPLOWO2_01_FULL_47_33b</name>
    <dbReference type="NCBI Taxonomy" id="1802727"/>
    <lineage>
        <taxon>Bacteria</taxon>
        <taxon>Candidatus Yonathiibacteriota</taxon>
    </lineage>
</organism>
<evidence type="ECO:0000313" key="3">
    <source>
        <dbReference type="Proteomes" id="UP000177987"/>
    </source>
</evidence>
<feature type="compositionally biased region" description="Basic and acidic residues" evidence="1">
    <location>
        <begin position="13"/>
        <end position="37"/>
    </location>
</feature>
<evidence type="ECO:0000256" key="1">
    <source>
        <dbReference type="SAM" id="MobiDB-lite"/>
    </source>
</evidence>
<gene>
    <name evidence="2" type="ORF">A2937_01090</name>
</gene>
<protein>
    <submittedName>
        <fullName evidence="2">Uncharacterized protein</fullName>
    </submittedName>
</protein>
<proteinExistence type="predicted"/>
<reference evidence="2 3" key="1">
    <citation type="journal article" date="2016" name="Nat. Commun.">
        <title>Thousands of microbial genomes shed light on interconnected biogeochemical processes in an aquifer system.</title>
        <authorList>
            <person name="Anantharaman K."/>
            <person name="Brown C.T."/>
            <person name="Hug L.A."/>
            <person name="Sharon I."/>
            <person name="Castelle C.J."/>
            <person name="Probst A.J."/>
            <person name="Thomas B.C."/>
            <person name="Singh A."/>
            <person name="Wilkins M.J."/>
            <person name="Karaoz U."/>
            <person name="Brodie E.L."/>
            <person name="Williams K.H."/>
            <person name="Hubbard S.S."/>
            <person name="Banfield J.F."/>
        </authorList>
    </citation>
    <scope>NUCLEOTIDE SEQUENCE [LARGE SCALE GENOMIC DNA]</scope>
</reference>
<dbReference type="EMBL" id="MHUW01000006">
    <property type="protein sequence ID" value="OHA84146.1"/>
    <property type="molecule type" value="Genomic_DNA"/>
</dbReference>
<sequence>MGDSTDDSYILIEDSRNLDEDTSEKQGDVHDKSEDASQRTLGQQGIFIKQTALVTETDEPIEDLTRRLLDQGGIEIIPNKEEEDSYL</sequence>
<dbReference type="STRING" id="1802727.A2937_01090"/>
<dbReference type="AlphaFoldDB" id="A0A1G2SGI9"/>
<evidence type="ECO:0000313" key="2">
    <source>
        <dbReference type="EMBL" id="OHA84146.1"/>
    </source>
</evidence>
<feature type="region of interest" description="Disordered" evidence="1">
    <location>
        <begin position="1"/>
        <end position="42"/>
    </location>
</feature>
<comment type="caution">
    <text evidence="2">The sequence shown here is derived from an EMBL/GenBank/DDBJ whole genome shotgun (WGS) entry which is preliminary data.</text>
</comment>
<dbReference type="Proteomes" id="UP000177987">
    <property type="component" value="Unassembled WGS sequence"/>
</dbReference>